<proteinExistence type="predicted"/>
<dbReference type="Proteomes" id="UP000000249">
    <property type="component" value="Chromosome 2"/>
</dbReference>
<dbReference type="AlphaFoldDB" id="A0A0H3AFA5"/>
<reference evidence="2 3" key="1">
    <citation type="submission" date="2007-03" db="EMBL/GenBank/DDBJ databases">
        <authorList>
            <person name="Heidelberg J."/>
        </authorList>
    </citation>
    <scope>NUCLEOTIDE SEQUENCE [LARGE SCALE GENOMIC DNA]</scope>
    <source>
        <strain evidence="3">ATCC 39541 / Classical Ogawa 395 / O395</strain>
    </source>
</reference>
<dbReference type="OrthoDB" id="5864577at2"/>
<evidence type="ECO:0000313" key="3">
    <source>
        <dbReference type="Proteomes" id="UP000000249"/>
    </source>
</evidence>
<evidence type="ECO:0000256" key="1">
    <source>
        <dbReference type="SAM" id="MobiDB-lite"/>
    </source>
</evidence>
<dbReference type="RefSeq" id="WP_000628619.1">
    <property type="nucleotide sequence ID" value="NC_009456.1"/>
</dbReference>
<gene>
    <name evidence="2" type="ordered locus">VC0395_1051</name>
</gene>
<dbReference type="KEGG" id="vcr:VC395_A0217"/>
<evidence type="ECO:0000313" key="2">
    <source>
        <dbReference type="EMBL" id="ABQ18524.1"/>
    </source>
</evidence>
<dbReference type="PATRIC" id="fig|345073.21.peg.2974"/>
<feature type="compositionally biased region" description="Polar residues" evidence="1">
    <location>
        <begin position="45"/>
        <end position="55"/>
    </location>
</feature>
<name>A0A0H3AFA5_VIBC3</name>
<dbReference type="EMBL" id="CP000626">
    <property type="protein sequence ID" value="ABQ18524.1"/>
    <property type="molecule type" value="Genomic_DNA"/>
</dbReference>
<protein>
    <submittedName>
        <fullName evidence="2">Prophage pspph06, virion morphogenesis protein</fullName>
    </submittedName>
</protein>
<feature type="region of interest" description="Disordered" evidence="1">
    <location>
        <begin position="42"/>
        <end position="70"/>
    </location>
</feature>
<dbReference type="Pfam" id="PF05069">
    <property type="entry name" value="Phage_tail_S"/>
    <property type="match status" value="1"/>
</dbReference>
<dbReference type="eggNOG" id="ENOG5032RJF">
    <property type="taxonomic scope" value="Bacteria"/>
</dbReference>
<accession>A0A0H3AFA5</accession>
<organism evidence="2 3">
    <name type="scientific">Vibrio cholerae serotype O1 (strain ATCC 39541 / Classical Ogawa 395 / O395)</name>
    <dbReference type="NCBI Taxonomy" id="345073"/>
    <lineage>
        <taxon>Bacteria</taxon>
        <taxon>Pseudomonadati</taxon>
        <taxon>Pseudomonadota</taxon>
        <taxon>Gammaproteobacteria</taxon>
        <taxon>Vibrionales</taxon>
        <taxon>Vibrionaceae</taxon>
        <taxon>Vibrio</taxon>
    </lineage>
</organism>
<dbReference type="InterPro" id="IPR006522">
    <property type="entry name" value="Phage_virion_morphogenesis"/>
</dbReference>
<feature type="compositionally biased region" description="Basic residues" evidence="1">
    <location>
        <begin position="60"/>
        <end position="70"/>
    </location>
</feature>
<sequence>MITIRADRDSQLMLMESLKLLTLPAKKKKGLLEQAALISREKSRSNAAKQESQEGTAWKERKRLSGKKSRKKMLQGIARLMGVISVDEKRAVVGWKVGMTSKIAAYHHSGGSYKMSASKIRAIRGKPDYQAQATKEQARALRKEGFKARINGRKRRPTNTWVMENLKQGQAGLIIRLLRNSKQVRSWDIKAETRQFVQVDSPEILRLYRKAISPSRSK</sequence>
<dbReference type="KEGG" id="vco:VC0395_1051"/>